<evidence type="ECO:0000313" key="4">
    <source>
        <dbReference type="EMBL" id="MRS63854.1"/>
    </source>
</evidence>
<dbReference type="Pfam" id="PF14501">
    <property type="entry name" value="HATPase_c_5"/>
    <property type="match status" value="1"/>
</dbReference>
<dbReference type="AlphaFoldDB" id="A0A7K0EPX1"/>
<feature type="domain" description="Signal transduction histidine kinase internal region" evidence="2">
    <location>
        <begin position="153"/>
        <end position="231"/>
    </location>
</feature>
<dbReference type="SUPFAM" id="SSF55874">
    <property type="entry name" value="ATPase domain of HSP90 chaperone/DNA topoisomerase II/histidine kinase"/>
    <property type="match status" value="1"/>
</dbReference>
<dbReference type="Pfam" id="PF06580">
    <property type="entry name" value="His_kinase"/>
    <property type="match status" value="1"/>
</dbReference>
<feature type="domain" description="Sensor histidine kinase NatK-like C-terminal" evidence="3">
    <location>
        <begin position="254"/>
        <end position="340"/>
    </location>
</feature>
<keyword evidence="5" id="KW-1185">Reference proteome</keyword>
<sequence>MKRGENTDFAGLTNLQKHIVFCIIAAIPIYLATNLYTQSIVTRDDEEAALAATIFFLGGIYIGRYISQLWTSKNIPAWLFVYLTLISIICFIWIFFHADFPLQDTRVFLNLMLFYLPLFIASIAIGMLIKLSRMTVTNQLQEAKAQAIQSQSELHLLQSQLSPHFLFNTLNNLYGISITQHEKIPALLLKLADLLRYSVYDTKELFVPLKDELAYINNYIDFEKIRVGERLALTTSIEDFNLSDIRIAPMLLIVFIENAFKHSKNTTDQKISIEITLKVWGNSILFSVRNTKGKSPDEGSISENSSGLGLANVKKRLDLVYPNAHDLKIDNEDSYYLVMLQLKVK</sequence>
<evidence type="ECO:0000259" key="3">
    <source>
        <dbReference type="Pfam" id="PF14501"/>
    </source>
</evidence>
<dbReference type="EMBL" id="WJXZ01000013">
    <property type="protein sequence ID" value="MRS63854.1"/>
    <property type="molecule type" value="Genomic_DNA"/>
</dbReference>
<comment type="caution">
    <text evidence="4">The sequence shown here is derived from an EMBL/GenBank/DDBJ whole genome shotgun (WGS) entry which is preliminary data.</text>
</comment>
<organism evidence="4 5">
    <name type="scientific">Larkinella terrae</name>
    <dbReference type="NCBI Taxonomy" id="2025311"/>
    <lineage>
        <taxon>Bacteria</taxon>
        <taxon>Pseudomonadati</taxon>
        <taxon>Bacteroidota</taxon>
        <taxon>Cytophagia</taxon>
        <taxon>Cytophagales</taxon>
        <taxon>Spirosomataceae</taxon>
        <taxon>Larkinella</taxon>
    </lineage>
</organism>
<name>A0A7K0EPX1_9BACT</name>
<dbReference type="InterPro" id="IPR010559">
    <property type="entry name" value="Sig_transdc_His_kin_internal"/>
</dbReference>
<evidence type="ECO:0000259" key="2">
    <source>
        <dbReference type="Pfam" id="PF06580"/>
    </source>
</evidence>
<accession>A0A7K0EPX1</accession>
<reference evidence="4 5" key="1">
    <citation type="journal article" date="2018" name="Antonie Van Leeuwenhoek">
        <title>Larkinella terrae sp. nov., isolated from soil on Jeju Island, South Korea.</title>
        <authorList>
            <person name="Ten L.N."/>
            <person name="Jeon J."/>
            <person name="Park S.J."/>
            <person name="Park S."/>
            <person name="Lee S.Y."/>
            <person name="Kim M.K."/>
            <person name="Jung H.Y."/>
        </authorList>
    </citation>
    <scope>NUCLEOTIDE SEQUENCE [LARGE SCALE GENOMIC DNA]</scope>
    <source>
        <strain evidence="4 5">KCTC 52001</strain>
    </source>
</reference>
<dbReference type="InterPro" id="IPR050640">
    <property type="entry name" value="Bact_2-comp_sensor_kinase"/>
</dbReference>
<dbReference type="InterPro" id="IPR032834">
    <property type="entry name" value="NatK-like_C"/>
</dbReference>
<dbReference type="PANTHER" id="PTHR34220:SF7">
    <property type="entry name" value="SENSOR HISTIDINE KINASE YPDA"/>
    <property type="match status" value="1"/>
</dbReference>
<feature type="transmembrane region" description="Helical" evidence="1">
    <location>
        <begin position="20"/>
        <end position="36"/>
    </location>
</feature>
<dbReference type="InterPro" id="IPR036890">
    <property type="entry name" value="HATPase_C_sf"/>
</dbReference>
<feature type="transmembrane region" description="Helical" evidence="1">
    <location>
        <begin position="78"/>
        <end position="96"/>
    </location>
</feature>
<evidence type="ECO:0000313" key="5">
    <source>
        <dbReference type="Proteomes" id="UP000441754"/>
    </source>
</evidence>
<keyword evidence="1" id="KW-1133">Transmembrane helix</keyword>
<dbReference type="OrthoDB" id="9792992at2"/>
<dbReference type="Gene3D" id="3.30.565.10">
    <property type="entry name" value="Histidine kinase-like ATPase, C-terminal domain"/>
    <property type="match status" value="1"/>
</dbReference>
<gene>
    <name evidence="4" type="ORF">GJJ30_21320</name>
</gene>
<keyword evidence="1" id="KW-0472">Membrane</keyword>
<dbReference type="GO" id="GO:0000155">
    <property type="term" value="F:phosphorelay sensor kinase activity"/>
    <property type="evidence" value="ECO:0007669"/>
    <property type="project" value="InterPro"/>
</dbReference>
<dbReference type="PANTHER" id="PTHR34220">
    <property type="entry name" value="SENSOR HISTIDINE KINASE YPDA"/>
    <property type="match status" value="1"/>
</dbReference>
<dbReference type="Proteomes" id="UP000441754">
    <property type="component" value="Unassembled WGS sequence"/>
</dbReference>
<feature type="transmembrane region" description="Helical" evidence="1">
    <location>
        <begin position="48"/>
        <end position="66"/>
    </location>
</feature>
<dbReference type="GO" id="GO:0016020">
    <property type="term" value="C:membrane"/>
    <property type="evidence" value="ECO:0007669"/>
    <property type="project" value="InterPro"/>
</dbReference>
<protein>
    <submittedName>
        <fullName evidence="4">GHKL domain-containing protein</fullName>
    </submittedName>
</protein>
<keyword evidence="1" id="KW-0812">Transmembrane</keyword>
<proteinExistence type="predicted"/>
<evidence type="ECO:0000256" key="1">
    <source>
        <dbReference type="SAM" id="Phobius"/>
    </source>
</evidence>
<feature type="transmembrane region" description="Helical" evidence="1">
    <location>
        <begin position="108"/>
        <end position="129"/>
    </location>
</feature>